<dbReference type="PANTHER" id="PTHR43328:SF1">
    <property type="entry name" value="N-ACETYLTRANSFERASE DOMAIN-CONTAINING PROTEIN"/>
    <property type="match status" value="1"/>
</dbReference>
<dbReference type="Gene3D" id="3.40.630.30">
    <property type="match status" value="1"/>
</dbReference>
<accession>A0ABN0J2U2</accession>
<dbReference type="InterPro" id="IPR000182">
    <property type="entry name" value="GNAT_dom"/>
</dbReference>
<dbReference type="SUPFAM" id="SSF55729">
    <property type="entry name" value="Acyl-CoA N-acyltransferases (Nat)"/>
    <property type="match status" value="1"/>
</dbReference>
<protein>
    <submittedName>
        <fullName evidence="2">Acetyltransferase (GNAT) domain protein</fullName>
    </submittedName>
</protein>
<keyword evidence="3" id="KW-1185">Reference proteome</keyword>
<dbReference type="Proteomes" id="UP000012099">
    <property type="component" value="Unassembled WGS sequence"/>
</dbReference>
<evidence type="ECO:0000259" key="1">
    <source>
        <dbReference type="PROSITE" id="PS51186"/>
    </source>
</evidence>
<dbReference type="PROSITE" id="PS51186">
    <property type="entry name" value="GNAT"/>
    <property type="match status" value="1"/>
</dbReference>
<evidence type="ECO:0000313" key="2">
    <source>
        <dbReference type="EMBL" id="EMN01202.1"/>
    </source>
</evidence>
<reference evidence="2 3" key="1">
    <citation type="submission" date="2013-01" db="EMBL/GenBank/DDBJ databases">
        <authorList>
            <person name="Harkins D.M."/>
            <person name="Durkin A.S."/>
            <person name="Brinkac L.M."/>
            <person name="Haft D.H."/>
            <person name="Selengut J.D."/>
            <person name="Sanka R."/>
            <person name="DePew J."/>
            <person name="Purushe J."/>
            <person name="Whelen A.C."/>
            <person name="Vinetz J.M."/>
            <person name="Sutton G.G."/>
            <person name="Nierman W.C."/>
            <person name="Fouts D.E."/>
        </authorList>
    </citation>
    <scope>NUCLEOTIDE SEQUENCE [LARGE SCALE GENOMIC DNA]</scope>
    <source>
        <strain evidence="2 3">2007001578</strain>
    </source>
</reference>
<sequence length="157" mass="18719">MFSLRLAQDDDLTLLFQWANDPLVRQMSFHSEPISLDDHKNWFYSRLNAFETKIFILEENKIPIGQIRFDLDKTKSFYYIDYSIDEKYRGRGIGKKILILGIEFHKSFNDGRLFYRAFVKKNNQTSIKCFTNVGFTFCSEDSDCMMFELSKEVDWNQ</sequence>
<name>A0ABN0J2U2_9LEPT</name>
<dbReference type="PANTHER" id="PTHR43328">
    <property type="entry name" value="ACETYLTRANSFERASE-RELATED"/>
    <property type="match status" value="1"/>
</dbReference>
<evidence type="ECO:0000313" key="3">
    <source>
        <dbReference type="Proteomes" id="UP000012099"/>
    </source>
</evidence>
<dbReference type="EMBL" id="AHMH02000057">
    <property type="protein sequence ID" value="EMN01202.1"/>
    <property type="molecule type" value="Genomic_DNA"/>
</dbReference>
<dbReference type="RefSeq" id="WP_004428844.1">
    <property type="nucleotide sequence ID" value="NZ_AHMH02000057.1"/>
</dbReference>
<dbReference type="CDD" id="cd04301">
    <property type="entry name" value="NAT_SF"/>
    <property type="match status" value="1"/>
</dbReference>
<comment type="caution">
    <text evidence="2">The sequence shown here is derived from an EMBL/GenBank/DDBJ whole genome shotgun (WGS) entry which is preliminary data.</text>
</comment>
<feature type="domain" description="N-acetyltransferase" evidence="1">
    <location>
        <begin position="2"/>
        <end position="154"/>
    </location>
</feature>
<dbReference type="InterPro" id="IPR016181">
    <property type="entry name" value="Acyl_CoA_acyltransferase"/>
</dbReference>
<organism evidence="2 3">
    <name type="scientific">Leptospira noguchii str. 2007001578</name>
    <dbReference type="NCBI Taxonomy" id="1049974"/>
    <lineage>
        <taxon>Bacteria</taxon>
        <taxon>Pseudomonadati</taxon>
        <taxon>Spirochaetota</taxon>
        <taxon>Spirochaetia</taxon>
        <taxon>Leptospirales</taxon>
        <taxon>Leptospiraceae</taxon>
        <taxon>Leptospira</taxon>
    </lineage>
</organism>
<gene>
    <name evidence="2" type="ORF">LEP1GSC035_1463</name>
</gene>
<proteinExistence type="predicted"/>
<dbReference type="Pfam" id="PF13302">
    <property type="entry name" value="Acetyltransf_3"/>
    <property type="match status" value="1"/>
</dbReference>